<keyword evidence="4" id="KW-0285">Flavoprotein</keyword>
<evidence type="ECO:0000256" key="7">
    <source>
        <dbReference type="ARBA" id="ARBA00022827"/>
    </source>
</evidence>
<dbReference type="InterPro" id="IPR002545">
    <property type="entry name" value="CheW-lke_dom"/>
</dbReference>
<dbReference type="PANTHER" id="PTHR30040:SF2">
    <property type="entry name" value="FAD:PROTEIN FMN TRANSFERASE"/>
    <property type="match status" value="1"/>
</dbReference>
<dbReference type="SMART" id="SM00260">
    <property type="entry name" value="CheW"/>
    <property type="match status" value="1"/>
</dbReference>
<evidence type="ECO:0000256" key="8">
    <source>
        <dbReference type="ARBA" id="ARBA00022842"/>
    </source>
</evidence>
<comment type="cofactor">
    <cofactor evidence="1">
        <name>Mg(2+)</name>
        <dbReference type="ChEBI" id="CHEBI:18420"/>
    </cofactor>
</comment>
<dbReference type="Pfam" id="PF01584">
    <property type="entry name" value="CheW"/>
    <property type="match status" value="1"/>
</dbReference>
<organism evidence="12">
    <name type="scientific">Menopon gallinae</name>
    <name type="common">poultry shaft louse</name>
    <dbReference type="NCBI Taxonomy" id="328185"/>
    <lineage>
        <taxon>Eukaryota</taxon>
        <taxon>Metazoa</taxon>
        <taxon>Ecdysozoa</taxon>
        <taxon>Arthropoda</taxon>
        <taxon>Hexapoda</taxon>
        <taxon>Insecta</taxon>
        <taxon>Pterygota</taxon>
        <taxon>Neoptera</taxon>
        <taxon>Paraneoptera</taxon>
        <taxon>Psocodea</taxon>
        <taxon>Troctomorpha</taxon>
        <taxon>Phthiraptera</taxon>
        <taxon>Amblycera</taxon>
        <taxon>Menoponidae</taxon>
        <taxon>Menopon</taxon>
    </lineage>
</organism>
<comment type="caution">
    <text evidence="12">The sequence shown here is derived from an EMBL/GenBank/DDBJ whole genome shotgun (WGS) entry which is preliminary data.</text>
</comment>
<comment type="catalytic activity">
    <reaction evidence="10">
        <text>L-threonyl-[protein] + FAD = FMN-L-threonyl-[protein] + AMP + H(+)</text>
        <dbReference type="Rhea" id="RHEA:36847"/>
        <dbReference type="Rhea" id="RHEA-COMP:11060"/>
        <dbReference type="Rhea" id="RHEA-COMP:11061"/>
        <dbReference type="ChEBI" id="CHEBI:15378"/>
        <dbReference type="ChEBI" id="CHEBI:30013"/>
        <dbReference type="ChEBI" id="CHEBI:57692"/>
        <dbReference type="ChEBI" id="CHEBI:74257"/>
        <dbReference type="ChEBI" id="CHEBI:456215"/>
        <dbReference type="EC" id="2.7.1.180"/>
    </reaction>
</comment>
<evidence type="ECO:0000256" key="1">
    <source>
        <dbReference type="ARBA" id="ARBA00001946"/>
    </source>
</evidence>
<dbReference type="GO" id="GO:0006935">
    <property type="term" value="P:chemotaxis"/>
    <property type="evidence" value="ECO:0007669"/>
    <property type="project" value="InterPro"/>
</dbReference>
<keyword evidence="7" id="KW-0274">FAD</keyword>
<dbReference type="Gene3D" id="2.30.30.40">
    <property type="entry name" value="SH3 Domains"/>
    <property type="match status" value="1"/>
</dbReference>
<keyword evidence="8" id="KW-0460">Magnesium</keyword>
<name>A0AAW2H6R7_9NEOP</name>
<dbReference type="InterPro" id="IPR003374">
    <property type="entry name" value="ApbE-like_sf"/>
</dbReference>
<dbReference type="PROSITE" id="PS50851">
    <property type="entry name" value="CHEW"/>
    <property type="match status" value="1"/>
</dbReference>
<dbReference type="EC" id="2.7.1.180" evidence="2"/>
<dbReference type="GO" id="GO:0007165">
    <property type="term" value="P:signal transduction"/>
    <property type="evidence" value="ECO:0007669"/>
    <property type="project" value="InterPro"/>
</dbReference>
<dbReference type="InterPro" id="IPR036061">
    <property type="entry name" value="CheW-like_dom_sf"/>
</dbReference>
<reference evidence="12" key="1">
    <citation type="journal article" date="2024" name="Gigascience">
        <title>Chromosome-level genome of the poultry shaft louse Menopon gallinae provides insight into the host-switching and adaptive evolution of parasitic lice.</title>
        <authorList>
            <person name="Xu Y."/>
            <person name="Ma L."/>
            <person name="Liu S."/>
            <person name="Liang Y."/>
            <person name="Liu Q."/>
            <person name="He Z."/>
            <person name="Tian L."/>
            <person name="Duan Y."/>
            <person name="Cai W."/>
            <person name="Li H."/>
            <person name="Song F."/>
        </authorList>
    </citation>
    <scope>NUCLEOTIDE SEQUENCE</scope>
    <source>
        <strain evidence="12">Cailab_2023a</strain>
    </source>
</reference>
<evidence type="ECO:0000313" key="12">
    <source>
        <dbReference type="EMBL" id="KAL0264052.1"/>
    </source>
</evidence>
<evidence type="ECO:0000256" key="2">
    <source>
        <dbReference type="ARBA" id="ARBA00011955"/>
    </source>
</evidence>
<dbReference type="GO" id="GO:0016740">
    <property type="term" value="F:transferase activity"/>
    <property type="evidence" value="ECO:0007669"/>
    <property type="project" value="UniProtKB-KW"/>
</dbReference>
<dbReference type="Pfam" id="PF02424">
    <property type="entry name" value="ApbE"/>
    <property type="match status" value="1"/>
</dbReference>
<dbReference type="AlphaFoldDB" id="A0AAW2H6R7"/>
<evidence type="ECO:0000256" key="4">
    <source>
        <dbReference type="ARBA" id="ARBA00022630"/>
    </source>
</evidence>
<gene>
    <name evidence="12" type="ORF">PYX00_010917</name>
</gene>
<protein>
    <recommendedName>
        <fullName evidence="3">FAD:protein FMN transferase</fullName>
        <ecNumber evidence="2">2.7.1.180</ecNumber>
    </recommendedName>
    <alternativeName>
        <fullName evidence="9">Flavin transferase</fullName>
    </alternativeName>
</protein>
<evidence type="ECO:0000256" key="3">
    <source>
        <dbReference type="ARBA" id="ARBA00016337"/>
    </source>
</evidence>
<evidence type="ECO:0000256" key="5">
    <source>
        <dbReference type="ARBA" id="ARBA00022679"/>
    </source>
</evidence>
<evidence type="ECO:0000256" key="10">
    <source>
        <dbReference type="ARBA" id="ARBA00048540"/>
    </source>
</evidence>
<feature type="domain" description="CheW-like" evidence="11">
    <location>
        <begin position="144"/>
        <end position="292"/>
    </location>
</feature>
<sequence>MCLDVGGVGKGYLIDYMVDWLKSRGVKKAILNLGGSLYLLGDKKLNPSWSIGLREPRKDARDYVAVMKVASNQSISTSGCYERFFEDGGQRYHHILDPNTGYPVKSDLAFVSVILPCGLEADYYSTLGLVLGLEEENKNKENNGLQMVSFSLGREKYALSIMNVKEVLSLDGKEIYSLPNSPSFIEGIFDLRGEIIPLISLHEKFDLERVELSEDERLLSGALIVILNDTPIAIHIDKILRVLYLNSKDILPVPEIVMTGLAKENIKGVYREKDGSYLIALCLENLFSQEEVKTLTKLHQPVGGE</sequence>
<proteinExistence type="predicted"/>
<dbReference type="SUPFAM" id="SSF50341">
    <property type="entry name" value="CheW-like"/>
    <property type="match status" value="1"/>
</dbReference>
<accession>A0AAW2H6R7</accession>
<dbReference type="InterPro" id="IPR024932">
    <property type="entry name" value="ApbE"/>
</dbReference>
<dbReference type="EMBL" id="JARGDH010000029">
    <property type="protein sequence ID" value="KAL0264052.1"/>
    <property type="molecule type" value="Genomic_DNA"/>
</dbReference>
<dbReference type="SUPFAM" id="SSF143631">
    <property type="entry name" value="ApbE-like"/>
    <property type="match status" value="1"/>
</dbReference>
<dbReference type="GO" id="GO:0046872">
    <property type="term" value="F:metal ion binding"/>
    <property type="evidence" value="ECO:0007669"/>
    <property type="project" value="UniProtKB-KW"/>
</dbReference>
<evidence type="ECO:0000259" key="11">
    <source>
        <dbReference type="PROSITE" id="PS50851"/>
    </source>
</evidence>
<keyword evidence="6" id="KW-0479">Metal-binding</keyword>
<evidence type="ECO:0000256" key="6">
    <source>
        <dbReference type="ARBA" id="ARBA00022723"/>
    </source>
</evidence>
<dbReference type="Gene3D" id="2.40.50.180">
    <property type="entry name" value="CheA-289, Domain 4"/>
    <property type="match status" value="1"/>
</dbReference>
<dbReference type="Gene3D" id="3.10.520.10">
    <property type="entry name" value="ApbE-like domains"/>
    <property type="match status" value="1"/>
</dbReference>
<dbReference type="PANTHER" id="PTHR30040">
    <property type="entry name" value="THIAMINE BIOSYNTHESIS LIPOPROTEIN APBE"/>
    <property type="match status" value="1"/>
</dbReference>
<keyword evidence="5" id="KW-0808">Transferase</keyword>
<evidence type="ECO:0000256" key="9">
    <source>
        <dbReference type="ARBA" id="ARBA00031306"/>
    </source>
</evidence>